<evidence type="ECO:0000313" key="1">
    <source>
        <dbReference type="EMBL" id="KAF5840246.1"/>
    </source>
</evidence>
<accession>A0ABQ7H062</accession>
<evidence type="ECO:0000313" key="2">
    <source>
        <dbReference type="Proteomes" id="UP000815325"/>
    </source>
</evidence>
<protein>
    <recommendedName>
        <fullName evidence="3">Encoded protein</fullName>
    </recommendedName>
</protein>
<reference evidence="1" key="1">
    <citation type="submission" date="2017-08" db="EMBL/GenBank/DDBJ databases">
        <authorList>
            <person name="Polle J.E."/>
            <person name="Barry K."/>
            <person name="Cushman J."/>
            <person name="Schmutz J."/>
            <person name="Tran D."/>
            <person name="Hathwaick L.T."/>
            <person name="Yim W.C."/>
            <person name="Jenkins J."/>
            <person name="Mckie-Krisberg Z.M."/>
            <person name="Prochnik S."/>
            <person name="Lindquist E."/>
            <person name="Dockter R.B."/>
            <person name="Adam C."/>
            <person name="Molina H."/>
            <person name="Bunkerborg J."/>
            <person name="Jin E."/>
            <person name="Buchheim M."/>
            <person name="Magnuson J."/>
        </authorList>
    </citation>
    <scope>NUCLEOTIDE SEQUENCE</scope>
    <source>
        <strain evidence="1">CCAP 19/18</strain>
    </source>
</reference>
<evidence type="ECO:0008006" key="3">
    <source>
        <dbReference type="Google" id="ProtNLM"/>
    </source>
</evidence>
<comment type="caution">
    <text evidence="1">The sequence shown here is derived from an EMBL/GenBank/DDBJ whole genome shotgun (WGS) entry which is preliminary data.</text>
</comment>
<sequence>MVRWGRCLEASDLSSDFHHEWKRCNLCILGLLLPLMPASHLPFNAAVQGNKPKTCLGELVPSKNKYALSVQNKKSNSHNYHEP</sequence>
<proteinExistence type="predicted"/>
<name>A0ABQ7H062_DUNSA</name>
<dbReference type="EMBL" id="MU069519">
    <property type="protein sequence ID" value="KAF5840246.1"/>
    <property type="molecule type" value="Genomic_DNA"/>
</dbReference>
<keyword evidence="2" id="KW-1185">Reference proteome</keyword>
<organism evidence="1 2">
    <name type="scientific">Dunaliella salina</name>
    <name type="common">Green alga</name>
    <name type="synonym">Protococcus salinus</name>
    <dbReference type="NCBI Taxonomy" id="3046"/>
    <lineage>
        <taxon>Eukaryota</taxon>
        <taxon>Viridiplantae</taxon>
        <taxon>Chlorophyta</taxon>
        <taxon>core chlorophytes</taxon>
        <taxon>Chlorophyceae</taxon>
        <taxon>CS clade</taxon>
        <taxon>Chlamydomonadales</taxon>
        <taxon>Dunaliellaceae</taxon>
        <taxon>Dunaliella</taxon>
    </lineage>
</organism>
<gene>
    <name evidence="1" type="ORF">DUNSADRAFT_17349</name>
</gene>
<dbReference type="Proteomes" id="UP000815325">
    <property type="component" value="Unassembled WGS sequence"/>
</dbReference>